<feature type="domain" description="ABC3 transporter permease C-terminal" evidence="8">
    <location>
        <begin position="284"/>
        <end position="401"/>
    </location>
</feature>
<feature type="transmembrane region" description="Helical" evidence="7">
    <location>
        <begin position="325"/>
        <end position="355"/>
    </location>
</feature>
<evidence type="ECO:0000256" key="3">
    <source>
        <dbReference type="ARBA" id="ARBA00022692"/>
    </source>
</evidence>
<comment type="subcellular location">
    <subcellularLocation>
        <location evidence="1">Cell membrane</location>
        <topology evidence="1">Multi-pass membrane protein</topology>
    </subcellularLocation>
</comment>
<gene>
    <name evidence="10" type="ORF">COU06_02250</name>
</gene>
<comment type="caution">
    <text evidence="10">The sequence shown here is derived from an EMBL/GenBank/DDBJ whole genome shotgun (WGS) entry which is preliminary data.</text>
</comment>
<dbReference type="InterPro" id="IPR003838">
    <property type="entry name" value="ABC3_permease_C"/>
</dbReference>
<protein>
    <submittedName>
        <fullName evidence="10">Multidrug ABC transporter substrate-binding protein</fullName>
    </submittedName>
</protein>
<feature type="transmembrane region" description="Helical" evidence="7">
    <location>
        <begin position="21"/>
        <end position="46"/>
    </location>
</feature>
<evidence type="ECO:0000259" key="8">
    <source>
        <dbReference type="Pfam" id="PF02687"/>
    </source>
</evidence>
<evidence type="ECO:0000256" key="2">
    <source>
        <dbReference type="ARBA" id="ARBA00022475"/>
    </source>
</evidence>
<organism evidence="10 11">
    <name type="scientific">Candidatus Harrisonbacteria bacterium CG10_big_fil_rev_8_21_14_0_10_38_8</name>
    <dbReference type="NCBI Taxonomy" id="1974582"/>
    <lineage>
        <taxon>Bacteria</taxon>
        <taxon>Candidatus Harrisoniibacteriota</taxon>
    </lineage>
</organism>
<dbReference type="InterPro" id="IPR050250">
    <property type="entry name" value="Macrolide_Exporter_MacB"/>
</dbReference>
<dbReference type="Proteomes" id="UP000229112">
    <property type="component" value="Unassembled WGS sequence"/>
</dbReference>
<name>A0A2M6WJP8_9BACT</name>
<evidence type="ECO:0000313" key="11">
    <source>
        <dbReference type="Proteomes" id="UP000229112"/>
    </source>
</evidence>
<proteinExistence type="inferred from homology"/>
<feature type="transmembrane region" description="Helical" evidence="7">
    <location>
        <begin position="367"/>
        <end position="391"/>
    </location>
</feature>
<dbReference type="GO" id="GO:0022857">
    <property type="term" value="F:transmembrane transporter activity"/>
    <property type="evidence" value="ECO:0007669"/>
    <property type="project" value="TreeGrafter"/>
</dbReference>
<dbReference type="Pfam" id="PF02687">
    <property type="entry name" value="FtsX"/>
    <property type="match status" value="1"/>
</dbReference>
<keyword evidence="4 7" id="KW-1133">Transmembrane helix</keyword>
<dbReference type="PANTHER" id="PTHR30572:SF4">
    <property type="entry name" value="ABC TRANSPORTER PERMEASE YTRF"/>
    <property type="match status" value="1"/>
</dbReference>
<dbReference type="Pfam" id="PF12704">
    <property type="entry name" value="MacB_PCD"/>
    <property type="match status" value="1"/>
</dbReference>
<evidence type="ECO:0000256" key="5">
    <source>
        <dbReference type="ARBA" id="ARBA00023136"/>
    </source>
</evidence>
<evidence type="ECO:0000256" key="4">
    <source>
        <dbReference type="ARBA" id="ARBA00022989"/>
    </source>
</evidence>
<evidence type="ECO:0000259" key="9">
    <source>
        <dbReference type="Pfam" id="PF12704"/>
    </source>
</evidence>
<dbReference type="PANTHER" id="PTHR30572">
    <property type="entry name" value="MEMBRANE COMPONENT OF TRANSPORTER-RELATED"/>
    <property type="match status" value="1"/>
</dbReference>
<dbReference type="AlphaFoldDB" id="A0A2M6WJP8"/>
<evidence type="ECO:0000256" key="1">
    <source>
        <dbReference type="ARBA" id="ARBA00004651"/>
    </source>
</evidence>
<feature type="transmembrane region" description="Helical" evidence="7">
    <location>
        <begin position="279"/>
        <end position="304"/>
    </location>
</feature>
<feature type="domain" description="MacB-like periplasmic core" evidence="9">
    <location>
        <begin position="22"/>
        <end position="241"/>
    </location>
</feature>
<evidence type="ECO:0000256" key="6">
    <source>
        <dbReference type="ARBA" id="ARBA00038076"/>
    </source>
</evidence>
<keyword evidence="2" id="KW-1003">Cell membrane</keyword>
<dbReference type="InterPro" id="IPR025857">
    <property type="entry name" value="MacB_PCD"/>
</dbReference>
<comment type="similarity">
    <text evidence="6">Belongs to the ABC-4 integral membrane protein family.</text>
</comment>
<accession>A0A2M6WJP8</accession>
<evidence type="ECO:0000313" key="10">
    <source>
        <dbReference type="EMBL" id="PIT93012.1"/>
    </source>
</evidence>
<sequence length="408" mass="44197">MDKIKSAFKIGSTALRSNMNRTALTILGIVIGISLVIIVMSTGTAIERFVLNQVKSFGSDIIQVEIRAPGLNNAIGINVTTLKESDAISISELPNIGPTYAGVLSQSTISYQGTVKNSMIFAVTADYLSVDEAKIASGRFYTDQENTSLARVVVIGSGVAESFFGSGSDPVNEFIRINSQNYRVVGVIEKRGAAGFFDRDNLVYIPLKTVQKLIDGTDHITFIISKLIDSEKVDETKIMIEELLRDRHKITDPDKDDFSVVSIEEAEELVQTVLSAMKLLLLALAGISLVVGGVGIMNIMYVSVSERTYEIGLRKAIGARSKDILLQFLAEAVIMTLIGGVVGIFLGSIFSYLIALFIQSKGFDWEFVVTPVSVLTGVGFSVLVGVVFGLYPAKKAAKLNPIEALRYE</sequence>
<evidence type="ECO:0000256" key="7">
    <source>
        <dbReference type="SAM" id="Phobius"/>
    </source>
</evidence>
<reference evidence="11" key="1">
    <citation type="submission" date="2017-09" db="EMBL/GenBank/DDBJ databases">
        <title>Depth-based differentiation of microbial function through sediment-hosted aquifers and enrichment of novel symbionts in the deep terrestrial subsurface.</title>
        <authorList>
            <person name="Probst A.J."/>
            <person name="Ladd B."/>
            <person name="Jarett J.K."/>
            <person name="Geller-Mcgrath D.E."/>
            <person name="Sieber C.M.K."/>
            <person name="Emerson J.B."/>
            <person name="Anantharaman K."/>
            <person name="Thomas B.C."/>
            <person name="Malmstrom R."/>
            <person name="Stieglmeier M."/>
            <person name="Klingl A."/>
            <person name="Woyke T."/>
            <person name="Ryan C.M."/>
            <person name="Banfield J.F."/>
        </authorList>
    </citation>
    <scope>NUCLEOTIDE SEQUENCE [LARGE SCALE GENOMIC DNA]</scope>
</reference>
<keyword evidence="5 7" id="KW-0472">Membrane</keyword>
<keyword evidence="3 7" id="KW-0812">Transmembrane</keyword>
<dbReference type="GO" id="GO:0005886">
    <property type="term" value="C:plasma membrane"/>
    <property type="evidence" value="ECO:0007669"/>
    <property type="project" value="UniProtKB-SubCell"/>
</dbReference>
<dbReference type="EMBL" id="PFAY01000019">
    <property type="protein sequence ID" value="PIT93012.1"/>
    <property type="molecule type" value="Genomic_DNA"/>
</dbReference>